<dbReference type="Pfam" id="PF23276">
    <property type="entry name" value="TPR_24"/>
    <property type="match status" value="1"/>
</dbReference>
<feature type="repeat" description="PPR" evidence="3">
    <location>
        <begin position="53"/>
        <end position="87"/>
    </location>
</feature>
<dbReference type="PANTHER" id="PTHR47447">
    <property type="entry name" value="OS03G0856100 PROTEIN"/>
    <property type="match status" value="1"/>
</dbReference>
<feature type="repeat" description="PPR" evidence="3">
    <location>
        <begin position="15"/>
        <end position="52"/>
    </location>
</feature>
<evidence type="ECO:0000256" key="3">
    <source>
        <dbReference type="PROSITE-ProRule" id="PRU00708"/>
    </source>
</evidence>
<evidence type="ECO:0000256" key="2">
    <source>
        <dbReference type="ARBA" id="ARBA00022737"/>
    </source>
</evidence>
<name>A0A9Q0L3G8_9MAGN</name>
<proteinExistence type="inferred from homology"/>
<evidence type="ECO:0000259" key="4">
    <source>
        <dbReference type="Pfam" id="PF23276"/>
    </source>
</evidence>
<dbReference type="PANTHER" id="PTHR47447:SF17">
    <property type="entry name" value="OS12G0638900 PROTEIN"/>
    <property type="match status" value="1"/>
</dbReference>
<dbReference type="EMBL" id="JAMYWD010000001">
    <property type="protein sequence ID" value="KAJ4981141.1"/>
    <property type="molecule type" value="Genomic_DNA"/>
</dbReference>
<gene>
    <name evidence="5" type="ORF">NE237_031978</name>
</gene>
<accession>A0A9Q0L3G8</accession>
<evidence type="ECO:0000313" key="5">
    <source>
        <dbReference type="EMBL" id="KAJ4981141.1"/>
    </source>
</evidence>
<evidence type="ECO:0000313" key="6">
    <source>
        <dbReference type="Proteomes" id="UP001141806"/>
    </source>
</evidence>
<dbReference type="InterPro" id="IPR011990">
    <property type="entry name" value="TPR-like_helical_dom_sf"/>
</dbReference>
<evidence type="ECO:0000256" key="1">
    <source>
        <dbReference type="ARBA" id="ARBA00007626"/>
    </source>
</evidence>
<dbReference type="AlphaFoldDB" id="A0A9Q0L3G8"/>
<dbReference type="Proteomes" id="UP001141806">
    <property type="component" value="Unassembled WGS sequence"/>
</dbReference>
<dbReference type="OrthoDB" id="185373at2759"/>
<organism evidence="5 6">
    <name type="scientific">Protea cynaroides</name>
    <dbReference type="NCBI Taxonomy" id="273540"/>
    <lineage>
        <taxon>Eukaryota</taxon>
        <taxon>Viridiplantae</taxon>
        <taxon>Streptophyta</taxon>
        <taxon>Embryophyta</taxon>
        <taxon>Tracheophyta</taxon>
        <taxon>Spermatophyta</taxon>
        <taxon>Magnoliopsida</taxon>
        <taxon>Proteales</taxon>
        <taxon>Proteaceae</taxon>
        <taxon>Protea</taxon>
    </lineage>
</organism>
<protein>
    <recommendedName>
        <fullName evidence="4">Pentatricopeptide repeat-containing protein-mitochondrial domain-containing protein</fullName>
    </recommendedName>
</protein>
<keyword evidence="6" id="KW-1185">Reference proteome</keyword>
<feature type="domain" description="Pentatricopeptide repeat-containing protein-mitochondrial" evidence="4">
    <location>
        <begin position="61"/>
        <end position="165"/>
    </location>
</feature>
<dbReference type="Gene3D" id="1.25.40.10">
    <property type="entry name" value="Tetratricopeptide repeat domain"/>
    <property type="match status" value="2"/>
</dbReference>
<dbReference type="NCBIfam" id="TIGR00756">
    <property type="entry name" value="PPR"/>
    <property type="match status" value="2"/>
</dbReference>
<dbReference type="FunFam" id="1.25.40.10:FF:003121">
    <property type="entry name" value="Pentatricopeptide repeat-containing protein At1g79490, mitochondrial"/>
    <property type="match status" value="1"/>
</dbReference>
<comment type="caution">
    <text evidence="5">The sequence shown here is derived from an EMBL/GenBank/DDBJ whole genome shotgun (WGS) entry which is preliminary data.</text>
</comment>
<dbReference type="PROSITE" id="PS51375">
    <property type="entry name" value="PPR"/>
    <property type="match status" value="3"/>
</dbReference>
<dbReference type="InterPro" id="IPR057027">
    <property type="entry name" value="TPR_mt"/>
</dbReference>
<dbReference type="Pfam" id="PF13812">
    <property type="entry name" value="PPR_3"/>
    <property type="match status" value="1"/>
</dbReference>
<dbReference type="InterPro" id="IPR002885">
    <property type="entry name" value="PPR_rpt"/>
</dbReference>
<reference evidence="5" key="1">
    <citation type="journal article" date="2023" name="Plant J.">
        <title>The genome of the king protea, Protea cynaroides.</title>
        <authorList>
            <person name="Chang J."/>
            <person name="Duong T.A."/>
            <person name="Schoeman C."/>
            <person name="Ma X."/>
            <person name="Roodt D."/>
            <person name="Barker N."/>
            <person name="Li Z."/>
            <person name="Van de Peer Y."/>
            <person name="Mizrachi E."/>
        </authorList>
    </citation>
    <scope>NUCLEOTIDE SEQUENCE</scope>
    <source>
        <tissue evidence="5">Young leaves</tissue>
    </source>
</reference>
<keyword evidence="2" id="KW-0677">Repeat</keyword>
<sequence>MKVNMDMQGFGLRPSATIYVSLIETFVKAGKLDTALRISRIWDEMKKAGFRPNYRLYTMIVEYHAKSGKLDIAMSGFSDMEKARFLPTPSTYSFLLEMHAASGQVDSAMKLYNSMTNAGLRPGLSTYTALLTVIANKKLVDVAAKILLEMKSMGFSVDVCASDVLMIYIKDASVDLALRCLQFMGASGIRTNNFIIRQLFESCMKNGLYESAKPLLETYVNSVAKVDLILYTSILAYLVRCQDEQNERHLMSILSATKHKTHSFMSGLFLGPVQRKQSVLSFVREFFQGIDYEREEGAARYFVNVLLNYLVLVGQINRARCVWKVAYENKLFPKAIVFYQHIAWSLDVRNLSVGAALIAVVHAHSP</sequence>
<comment type="similarity">
    <text evidence="1">Belongs to the PPR family. P subfamily.</text>
</comment>
<feature type="repeat" description="PPR" evidence="3">
    <location>
        <begin position="88"/>
        <end position="122"/>
    </location>
</feature>